<comment type="caution">
    <text evidence="1">The sequence shown here is derived from an EMBL/GenBank/DDBJ whole genome shotgun (WGS) entry which is preliminary data.</text>
</comment>
<evidence type="ECO:0000313" key="2">
    <source>
        <dbReference type="Proteomes" id="UP001217089"/>
    </source>
</evidence>
<protein>
    <recommendedName>
        <fullName evidence="3">Transposase</fullName>
    </recommendedName>
</protein>
<proteinExistence type="predicted"/>
<gene>
    <name evidence="1" type="ORF">KUTeg_021473</name>
</gene>
<name>A0ABQ9E6L3_TEGGR</name>
<accession>A0ABQ9E6L3</accession>
<reference evidence="1 2" key="1">
    <citation type="submission" date="2022-12" db="EMBL/GenBank/DDBJ databases">
        <title>Chromosome-level genome of Tegillarca granosa.</title>
        <authorList>
            <person name="Kim J."/>
        </authorList>
    </citation>
    <scope>NUCLEOTIDE SEQUENCE [LARGE SCALE GENOMIC DNA]</scope>
    <source>
        <strain evidence="1">Teg-2019</strain>
        <tissue evidence="1">Adductor muscle</tissue>
    </source>
</reference>
<evidence type="ECO:0008006" key="3">
    <source>
        <dbReference type="Google" id="ProtNLM"/>
    </source>
</evidence>
<sequence>MDVLQRLHQIHQIDAIPKKAIRDRRNPLEDLNDDLFFLYKHRFSKDNVVEINYLINYFKFRNSNSTNALASGCFTCFCLWDASEYRFEQNNIVHIFHTIKENKYHLMENRGLPIPPMLQLLATFRFHATGYGLKPYLLTPVLNSQTRADRRYNFSHIRTRNTKERMFGVWKRRFTCIGTTLREGRETVYRTWDYLNSRCLRTANEAQISTMGEIYQRG</sequence>
<evidence type="ECO:0000313" key="1">
    <source>
        <dbReference type="EMBL" id="KAJ8299954.1"/>
    </source>
</evidence>
<keyword evidence="2" id="KW-1185">Reference proteome</keyword>
<organism evidence="1 2">
    <name type="scientific">Tegillarca granosa</name>
    <name type="common">Malaysian cockle</name>
    <name type="synonym">Anadara granosa</name>
    <dbReference type="NCBI Taxonomy" id="220873"/>
    <lineage>
        <taxon>Eukaryota</taxon>
        <taxon>Metazoa</taxon>
        <taxon>Spiralia</taxon>
        <taxon>Lophotrochozoa</taxon>
        <taxon>Mollusca</taxon>
        <taxon>Bivalvia</taxon>
        <taxon>Autobranchia</taxon>
        <taxon>Pteriomorphia</taxon>
        <taxon>Arcoida</taxon>
        <taxon>Arcoidea</taxon>
        <taxon>Arcidae</taxon>
        <taxon>Tegillarca</taxon>
    </lineage>
</organism>
<dbReference type="EMBL" id="JARBDR010000919">
    <property type="protein sequence ID" value="KAJ8299954.1"/>
    <property type="molecule type" value="Genomic_DNA"/>
</dbReference>
<dbReference type="Proteomes" id="UP001217089">
    <property type="component" value="Unassembled WGS sequence"/>
</dbReference>